<dbReference type="InterPro" id="IPR051722">
    <property type="entry name" value="Endocytosis_PI4K-reg_protein"/>
</dbReference>
<dbReference type="PANTHER" id="PTHR23083:SF464">
    <property type="entry name" value="TETRATRICOPEPTIDE REPEAT DOMAIN 7, ISOFORM A"/>
    <property type="match status" value="1"/>
</dbReference>
<evidence type="ECO:0000313" key="5">
    <source>
        <dbReference type="WBParaSite" id="Minc3s02567g30677"/>
    </source>
</evidence>
<dbReference type="GO" id="GO:0072659">
    <property type="term" value="P:protein localization to plasma membrane"/>
    <property type="evidence" value="ECO:0007669"/>
    <property type="project" value="TreeGrafter"/>
</dbReference>
<dbReference type="GO" id="GO:0046854">
    <property type="term" value="P:phosphatidylinositol phosphate biosynthetic process"/>
    <property type="evidence" value="ECO:0007669"/>
    <property type="project" value="TreeGrafter"/>
</dbReference>
<dbReference type="InterPro" id="IPR019734">
    <property type="entry name" value="TPR_rpt"/>
</dbReference>
<accession>A0A914MZH9</accession>
<dbReference type="SUPFAM" id="SSF48452">
    <property type="entry name" value="TPR-like"/>
    <property type="match status" value="1"/>
</dbReference>
<sequence>MGNKESQFNGRSDDIKTSQVLDSNFVKSFVELSDEDDNLGWEKFQIISILTNIRQYRLLSGLYDKALRIAKKDDNFFGQQLSLSLICDNRYSRATKMLQKCILQKEEEENNQNKFDETLITEYLHLARLQIEQLGDLELAESATLKAINLSSGTWLSGRCHLLLAMIFGLKAQYGNSLCSKKDLIAESIKYYEKAIELDPHDDTAHLYCALEYANSRDFERAKEYCQAALSLNTENPFAIMLLALIFTARKDYKGALELVINALNDFPSHYGLLVLRDSCKEMGVVKLSGIFYVRLKLEARYGRVEEALQTSHNLICFWRKNRSATDSLPCDDEQNSRLNGDINRMTTSREAIVPLTPLLIAPLGITATPGPSTHLIASNVEGTPYPSIDNLSTIGPPTNTSDGGGPASTDSLSVLSSSSKSWINFSVFRLQADIWVELAEFFIEIERMNDVQACVEEACMIYPNSYQALYLKGHLYFKRAEKCAQTDPNLSKKLMAEAKNFVLGAISICTEHVLSIACLGRIYHFEGYLKMAEKMFRDATSIEPYDARNWHQLGCILSELGRSNEALECFETASSLEVNTPLIPFQVIPRLLSFF</sequence>
<reference evidence="5" key="1">
    <citation type="submission" date="2022-11" db="UniProtKB">
        <authorList>
            <consortium name="WormBaseParasite"/>
        </authorList>
    </citation>
    <scope>IDENTIFICATION</scope>
</reference>
<evidence type="ECO:0000256" key="2">
    <source>
        <dbReference type="ARBA" id="ARBA00038251"/>
    </source>
</evidence>
<proteinExistence type="inferred from homology"/>
<keyword evidence="4" id="KW-1185">Reference proteome</keyword>
<dbReference type="WBParaSite" id="Minc3s02567g30677">
    <property type="protein sequence ID" value="Minc3s02567g30677"/>
    <property type="gene ID" value="Minc3s02567g30677"/>
</dbReference>
<dbReference type="PROSITE" id="PS50005">
    <property type="entry name" value="TPR"/>
    <property type="match status" value="1"/>
</dbReference>
<dbReference type="PANTHER" id="PTHR23083">
    <property type="entry name" value="TETRATRICOPEPTIDE REPEAT PROTEIN, TPR"/>
    <property type="match status" value="1"/>
</dbReference>
<evidence type="ECO:0000256" key="3">
    <source>
        <dbReference type="PROSITE-ProRule" id="PRU00339"/>
    </source>
</evidence>
<dbReference type="Gene3D" id="1.25.40.10">
    <property type="entry name" value="Tetratricopeptide repeat domain"/>
    <property type="match status" value="2"/>
</dbReference>
<dbReference type="SMART" id="SM00028">
    <property type="entry name" value="TPR"/>
    <property type="match status" value="6"/>
</dbReference>
<dbReference type="Proteomes" id="UP000887563">
    <property type="component" value="Unplaced"/>
</dbReference>
<feature type="repeat" description="TPR" evidence="3">
    <location>
        <begin position="548"/>
        <end position="581"/>
    </location>
</feature>
<dbReference type="Pfam" id="PF13181">
    <property type="entry name" value="TPR_8"/>
    <property type="match status" value="4"/>
</dbReference>
<dbReference type="AlphaFoldDB" id="A0A914MZH9"/>
<comment type="similarity">
    <text evidence="2">Belongs to the YPP1 family.</text>
</comment>
<dbReference type="GO" id="GO:0005886">
    <property type="term" value="C:plasma membrane"/>
    <property type="evidence" value="ECO:0007669"/>
    <property type="project" value="TreeGrafter"/>
</dbReference>
<dbReference type="InterPro" id="IPR011990">
    <property type="entry name" value="TPR-like_helical_dom_sf"/>
</dbReference>
<comment type="function">
    <text evidence="1">Involved in endocytosis.</text>
</comment>
<evidence type="ECO:0000313" key="4">
    <source>
        <dbReference type="Proteomes" id="UP000887563"/>
    </source>
</evidence>
<evidence type="ECO:0000256" key="1">
    <source>
        <dbReference type="ARBA" id="ARBA00002550"/>
    </source>
</evidence>
<organism evidence="4 5">
    <name type="scientific">Meloidogyne incognita</name>
    <name type="common">Southern root-knot nematode worm</name>
    <name type="synonym">Oxyuris incognita</name>
    <dbReference type="NCBI Taxonomy" id="6306"/>
    <lineage>
        <taxon>Eukaryota</taxon>
        <taxon>Metazoa</taxon>
        <taxon>Ecdysozoa</taxon>
        <taxon>Nematoda</taxon>
        <taxon>Chromadorea</taxon>
        <taxon>Rhabditida</taxon>
        <taxon>Tylenchina</taxon>
        <taxon>Tylenchomorpha</taxon>
        <taxon>Tylenchoidea</taxon>
        <taxon>Meloidogynidae</taxon>
        <taxon>Meloidogyninae</taxon>
        <taxon>Meloidogyne</taxon>
        <taxon>Meloidogyne incognita group</taxon>
    </lineage>
</organism>
<name>A0A914MZH9_MELIC</name>
<protein>
    <submittedName>
        <fullName evidence="5">TPR_REGION domain-containing protein</fullName>
    </submittedName>
</protein>
<keyword evidence="3" id="KW-0802">TPR repeat</keyword>